<organism evidence="1 2">
    <name type="scientific">Kiloniella litopenaei</name>
    <dbReference type="NCBI Taxonomy" id="1549748"/>
    <lineage>
        <taxon>Bacteria</taxon>
        <taxon>Pseudomonadati</taxon>
        <taxon>Pseudomonadota</taxon>
        <taxon>Alphaproteobacteria</taxon>
        <taxon>Rhodospirillales</taxon>
        <taxon>Kiloniellaceae</taxon>
        <taxon>Kiloniella</taxon>
    </lineage>
</organism>
<dbReference type="STRING" id="1549748.WH95_18465"/>
<dbReference type="RefSeq" id="WP_046509854.1">
    <property type="nucleotide sequence ID" value="NZ_LANI01000032.1"/>
</dbReference>
<evidence type="ECO:0000313" key="1">
    <source>
        <dbReference type="EMBL" id="KKJ75426.1"/>
    </source>
</evidence>
<dbReference type="EMBL" id="LANI01000032">
    <property type="protein sequence ID" value="KKJ75426.1"/>
    <property type="molecule type" value="Genomic_DNA"/>
</dbReference>
<sequence length="159" mass="17742">MTEKTNLRRSEYNLFKLITEAPLGQIRYKKLAELSGKSRTAFCNSICFLSQAGLISKTGGTKNKTVHANKRLDEVQIGPVQVDRIHIPLNTAKPKSNKYKGQEKSRKCLKCRTEFKSEWPGERICKACKTSRAWTDDNQFTPTGDGDGFGVSSLVTGVI</sequence>
<dbReference type="AlphaFoldDB" id="A0A0M2R1A4"/>
<gene>
    <name evidence="1" type="ORF">WH95_18465</name>
</gene>
<protein>
    <submittedName>
        <fullName evidence="1">Uncharacterized protein</fullName>
    </submittedName>
</protein>
<dbReference type="Proteomes" id="UP000034491">
    <property type="component" value="Unassembled WGS sequence"/>
</dbReference>
<evidence type="ECO:0000313" key="2">
    <source>
        <dbReference type="Proteomes" id="UP000034491"/>
    </source>
</evidence>
<accession>A0A0M2R1A4</accession>
<reference evidence="1 2" key="1">
    <citation type="submission" date="2015-03" db="EMBL/GenBank/DDBJ databases">
        <title>Genome sequence of Kiloniella sp. P1-1, isolated from the gut microflora of Pacific white shrimp, Penaeus vannamei.</title>
        <authorList>
            <person name="Shao Z."/>
            <person name="Wang L."/>
            <person name="Li X."/>
        </authorList>
    </citation>
    <scope>NUCLEOTIDE SEQUENCE [LARGE SCALE GENOMIC DNA]</scope>
    <source>
        <strain evidence="1 2">P1-1</strain>
    </source>
</reference>
<dbReference type="OrthoDB" id="7361228at2"/>
<comment type="caution">
    <text evidence="1">The sequence shown here is derived from an EMBL/GenBank/DDBJ whole genome shotgun (WGS) entry which is preliminary data.</text>
</comment>
<proteinExistence type="predicted"/>
<keyword evidence="2" id="KW-1185">Reference proteome</keyword>
<name>A0A0M2R1A4_9PROT</name>